<feature type="domain" description="Peptidase S8/S53" evidence="6">
    <location>
        <begin position="202"/>
        <end position="498"/>
    </location>
</feature>
<evidence type="ECO:0000256" key="1">
    <source>
        <dbReference type="ARBA" id="ARBA00011073"/>
    </source>
</evidence>
<feature type="active site" description="Charge relay system" evidence="5">
    <location>
        <position position="248"/>
    </location>
</feature>
<feature type="active site" description="Charge relay system" evidence="5">
    <location>
        <position position="462"/>
    </location>
</feature>
<dbReference type="GO" id="GO:0004252">
    <property type="term" value="F:serine-type endopeptidase activity"/>
    <property type="evidence" value="ECO:0007669"/>
    <property type="project" value="UniProtKB-UniRule"/>
</dbReference>
<dbReference type="SUPFAM" id="SSF52743">
    <property type="entry name" value="Subtilisin-like"/>
    <property type="match status" value="1"/>
</dbReference>
<proteinExistence type="inferred from homology"/>
<evidence type="ECO:0000256" key="5">
    <source>
        <dbReference type="PROSITE-ProRule" id="PRU01240"/>
    </source>
</evidence>
<keyword evidence="4 5" id="KW-0720">Serine protease</keyword>
<dbReference type="InterPro" id="IPR015500">
    <property type="entry name" value="Peptidase_S8_subtilisin-rel"/>
</dbReference>
<dbReference type="CDD" id="cd04842">
    <property type="entry name" value="Peptidases_S8_Kp43_protease"/>
    <property type="match status" value="1"/>
</dbReference>
<evidence type="ECO:0000256" key="3">
    <source>
        <dbReference type="ARBA" id="ARBA00022801"/>
    </source>
</evidence>
<dbReference type="AlphaFoldDB" id="A0A163F1Z2"/>
<evidence type="ECO:0000256" key="2">
    <source>
        <dbReference type="ARBA" id="ARBA00022670"/>
    </source>
</evidence>
<comment type="caution">
    <text evidence="7">The sequence shown here is derived from an EMBL/GenBank/DDBJ whole genome shotgun (WGS) entry which is preliminary data.</text>
</comment>
<dbReference type="InterPro" id="IPR000209">
    <property type="entry name" value="Peptidase_S8/S53_dom"/>
</dbReference>
<dbReference type="InterPro" id="IPR008979">
    <property type="entry name" value="Galactose-bd-like_sf"/>
</dbReference>
<evidence type="ECO:0000313" key="8">
    <source>
        <dbReference type="Proteomes" id="UP000076837"/>
    </source>
</evidence>
<dbReference type="InterPro" id="IPR034058">
    <property type="entry name" value="TagA/B/C/D_pept_dom"/>
</dbReference>
<gene>
    <name evidence="7" type="ORF">ST47_g4746</name>
</gene>
<dbReference type="EMBL" id="JYNV01000176">
    <property type="protein sequence ID" value="KZM24089.1"/>
    <property type="molecule type" value="Genomic_DNA"/>
</dbReference>
<dbReference type="PANTHER" id="PTHR43399:SF4">
    <property type="entry name" value="CELL WALL-ASSOCIATED PROTEASE"/>
    <property type="match status" value="1"/>
</dbReference>
<comment type="similarity">
    <text evidence="1 5">Belongs to the peptidase S8 family.</text>
</comment>
<dbReference type="Gene3D" id="3.40.50.200">
    <property type="entry name" value="Peptidase S8/S53 domain"/>
    <property type="match status" value="1"/>
</dbReference>
<dbReference type="PANTHER" id="PTHR43399">
    <property type="entry name" value="SUBTILISIN-RELATED"/>
    <property type="match status" value="1"/>
</dbReference>
<feature type="active site" description="Charge relay system" evidence="5">
    <location>
        <position position="211"/>
    </location>
</feature>
<dbReference type="InterPro" id="IPR036852">
    <property type="entry name" value="Peptidase_S8/S53_dom_sf"/>
</dbReference>
<name>A0A163F1Z2_DIDRA</name>
<reference evidence="7 8" key="1">
    <citation type="journal article" date="2016" name="Sci. Rep.">
        <title>Draft genome sequencing and secretome analysis of fungal phytopathogen Ascochyta rabiei provides insight into the necrotrophic effector repertoire.</title>
        <authorList>
            <person name="Verma S."/>
            <person name="Gazara R.K."/>
            <person name="Nizam S."/>
            <person name="Parween S."/>
            <person name="Chattopadhyay D."/>
            <person name="Verma P.K."/>
        </authorList>
    </citation>
    <scope>NUCLEOTIDE SEQUENCE [LARGE SCALE GENOMIC DNA]</scope>
    <source>
        <strain evidence="7 8">ArDII</strain>
    </source>
</reference>
<sequence>MPPILINGNLVDLDSGHPKNRSLDDDADKSGDYIIVQTSNVLSAAQLGTLQELGAQLQEYLAENTYLFRYAATDMTRVRQLEFVTKAGEYQRGYKVNGHLQAVSNYDPAQEKTVYLVLHQDKNTGPESVAENIAAETGLSVDEIQVDGNRIQMTVPLNKLKELSRNDLVRTVEETPAVELANTFAKQVLNGEVVINDTGYRGAGQVVAVADTGFDRGLSDDVHPAFSGRVRALIPIGREDSTNDPEGHGTHCAGSILGAKVLGGETTVEGIAPEAELVLQSLLNDLPPPDGPSLFPLGMTSDLKNMFTRPLQDHGAYIHSNSWSSKWKGAQQPYGEAARQVDEAVYEHPELLIVFAAGNYGYKTPFGSIEGYASAKNCLTVGATDSSRPSAAGRYVSSKTSLNDATEIPTYSCRGPTFEGRIKPDVVAPGTAILSAKSRDAIDKEVYGTSLQRDYMYSTGTSMSAALVSGCAAVLRETLVKSGLERPPAALLKAMLINGSYSLHHAHGGKEGFGRVNLKDSIVDTSEAKTAGFVIGQPLRDIFDDYSFTVEVPVKIHSKYSPGGHTPEPTPPVTNGLTLKATLAYTDAPGAALQNDLNLILTTSDGVSRNGNMGSDSNRYDDRNNVEQVVWKAIPPGKVRITVRAANITSKEQDFALVWKLIDFDD</sequence>
<dbReference type="OrthoDB" id="10256524at2759"/>
<keyword evidence="8" id="KW-1185">Reference proteome</keyword>
<keyword evidence="3 5" id="KW-0378">Hydrolase</keyword>
<dbReference type="SUPFAM" id="SSF49785">
    <property type="entry name" value="Galactose-binding domain-like"/>
    <property type="match status" value="1"/>
</dbReference>
<evidence type="ECO:0000259" key="6">
    <source>
        <dbReference type="Pfam" id="PF00082"/>
    </source>
</evidence>
<dbReference type="Proteomes" id="UP000076837">
    <property type="component" value="Unassembled WGS sequence"/>
</dbReference>
<dbReference type="InterPro" id="IPR051048">
    <property type="entry name" value="Peptidase_S8/S53_subtilisin"/>
</dbReference>
<protein>
    <submittedName>
        <fullName evidence="7">Serine-type endopeptidase</fullName>
    </submittedName>
</protein>
<dbReference type="PROSITE" id="PS00137">
    <property type="entry name" value="SUBTILASE_HIS"/>
    <property type="match status" value="1"/>
</dbReference>
<dbReference type="InterPro" id="IPR022398">
    <property type="entry name" value="Peptidase_S8_His-AS"/>
</dbReference>
<dbReference type="STRING" id="5454.A0A163F1Z2"/>
<organism evidence="7 8">
    <name type="scientific">Didymella rabiei</name>
    <name type="common">Chickpea ascochyta blight fungus</name>
    <name type="synonym">Mycosphaerella rabiei</name>
    <dbReference type="NCBI Taxonomy" id="5454"/>
    <lineage>
        <taxon>Eukaryota</taxon>
        <taxon>Fungi</taxon>
        <taxon>Dikarya</taxon>
        <taxon>Ascomycota</taxon>
        <taxon>Pezizomycotina</taxon>
        <taxon>Dothideomycetes</taxon>
        <taxon>Pleosporomycetidae</taxon>
        <taxon>Pleosporales</taxon>
        <taxon>Pleosporineae</taxon>
        <taxon>Didymellaceae</taxon>
        <taxon>Ascochyta</taxon>
    </lineage>
</organism>
<dbReference type="PRINTS" id="PR00723">
    <property type="entry name" value="SUBTILISIN"/>
</dbReference>
<dbReference type="PROSITE" id="PS51892">
    <property type="entry name" value="SUBTILASE"/>
    <property type="match status" value="1"/>
</dbReference>
<dbReference type="Gene3D" id="2.60.120.380">
    <property type="match status" value="1"/>
</dbReference>
<accession>A0A163F1Z2</accession>
<dbReference type="Pfam" id="PF00082">
    <property type="entry name" value="Peptidase_S8"/>
    <property type="match status" value="1"/>
</dbReference>
<dbReference type="GO" id="GO:0006508">
    <property type="term" value="P:proteolysis"/>
    <property type="evidence" value="ECO:0007669"/>
    <property type="project" value="UniProtKB-KW"/>
</dbReference>
<keyword evidence="2 5" id="KW-0645">Protease</keyword>
<evidence type="ECO:0000256" key="4">
    <source>
        <dbReference type="ARBA" id="ARBA00022825"/>
    </source>
</evidence>
<evidence type="ECO:0000313" key="7">
    <source>
        <dbReference type="EMBL" id="KZM24089.1"/>
    </source>
</evidence>